<accession>A0A915CVK5</accession>
<dbReference type="WBParaSite" id="jg13077">
    <property type="protein sequence ID" value="jg13077"/>
    <property type="gene ID" value="jg13077"/>
</dbReference>
<keyword evidence="1" id="KW-1185">Reference proteome</keyword>
<evidence type="ECO:0000313" key="2">
    <source>
        <dbReference type="WBParaSite" id="jg13077"/>
    </source>
</evidence>
<name>A0A915CVK5_9BILA</name>
<proteinExistence type="predicted"/>
<sequence length="151" mass="17283">MDGEEEANLDMYGERNSEKEMQTVVQSTGNATCWLRSWMRLLCLMDPTQPSRSQATVQTFSRTMELLLRVGCANTLIHWLSQRLLRLQISQQPHAIAPLCSVLTKAQPPELVRAHILYHLLNCLRSEAAPLVLEQIPQMALKTWGYCPHQR</sequence>
<dbReference type="AlphaFoldDB" id="A0A915CVK5"/>
<evidence type="ECO:0000313" key="1">
    <source>
        <dbReference type="Proteomes" id="UP000887574"/>
    </source>
</evidence>
<dbReference type="Proteomes" id="UP000887574">
    <property type="component" value="Unplaced"/>
</dbReference>
<reference evidence="2" key="1">
    <citation type="submission" date="2022-11" db="UniProtKB">
        <authorList>
            <consortium name="WormBaseParasite"/>
        </authorList>
    </citation>
    <scope>IDENTIFICATION</scope>
</reference>
<protein>
    <submittedName>
        <fullName evidence="2">Uncharacterized protein</fullName>
    </submittedName>
</protein>
<organism evidence="1 2">
    <name type="scientific">Ditylenchus dipsaci</name>
    <dbReference type="NCBI Taxonomy" id="166011"/>
    <lineage>
        <taxon>Eukaryota</taxon>
        <taxon>Metazoa</taxon>
        <taxon>Ecdysozoa</taxon>
        <taxon>Nematoda</taxon>
        <taxon>Chromadorea</taxon>
        <taxon>Rhabditida</taxon>
        <taxon>Tylenchina</taxon>
        <taxon>Tylenchomorpha</taxon>
        <taxon>Sphaerularioidea</taxon>
        <taxon>Anguinidae</taxon>
        <taxon>Anguininae</taxon>
        <taxon>Ditylenchus</taxon>
    </lineage>
</organism>